<name>A0A934VWU6_9BACT</name>
<evidence type="ECO:0000256" key="1">
    <source>
        <dbReference type="ARBA" id="ARBA00022443"/>
    </source>
</evidence>
<evidence type="ECO:0000259" key="3">
    <source>
        <dbReference type="PROSITE" id="PS50002"/>
    </source>
</evidence>
<dbReference type="PROSITE" id="PS50002">
    <property type="entry name" value="SH3"/>
    <property type="match status" value="1"/>
</dbReference>
<dbReference type="SMART" id="SM00326">
    <property type="entry name" value="SH3"/>
    <property type="match status" value="2"/>
</dbReference>
<dbReference type="InterPro" id="IPR001452">
    <property type="entry name" value="SH3_domain"/>
</dbReference>
<evidence type="ECO:0000256" key="2">
    <source>
        <dbReference type="SAM" id="MobiDB-lite"/>
    </source>
</evidence>
<dbReference type="Pfam" id="PF07653">
    <property type="entry name" value="SH3_2"/>
    <property type="match status" value="1"/>
</dbReference>
<evidence type="ECO:0000313" key="4">
    <source>
        <dbReference type="EMBL" id="MBK1882889.1"/>
    </source>
</evidence>
<dbReference type="AlphaFoldDB" id="A0A934VWU6"/>
<feature type="region of interest" description="Disordered" evidence="2">
    <location>
        <begin position="1"/>
        <end position="25"/>
    </location>
</feature>
<comment type="caution">
    <text evidence="4">The sequence shown here is derived from an EMBL/GenBank/DDBJ whole genome shotgun (WGS) entry which is preliminary data.</text>
</comment>
<proteinExistence type="predicted"/>
<evidence type="ECO:0000313" key="5">
    <source>
        <dbReference type="Proteomes" id="UP000603141"/>
    </source>
</evidence>
<dbReference type="CDD" id="cd00174">
    <property type="entry name" value="SH3"/>
    <property type="match status" value="1"/>
</dbReference>
<dbReference type="InterPro" id="IPR036028">
    <property type="entry name" value="SH3-like_dom_sf"/>
</dbReference>
<reference evidence="4" key="1">
    <citation type="submission" date="2021-01" db="EMBL/GenBank/DDBJ databases">
        <title>Modified the classification status of verrucomicrobia.</title>
        <authorList>
            <person name="Feng X."/>
        </authorList>
    </citation>
    <scope>NUCLEOTIDE SEQUENCE</scope>
    <source>
        <strain evidence="4">KCTC 22041</strain>
    </source>
</reference>
<dbReference type="SUPFAM" id="SSF50044">
    <property type="entry name" value="SH3-domain"/>
    <property type="match status" value="2"/>
</dbReference>
<dbReference type="RefSeq" id="WP_200270459.1">
    <property type="nucleotide sequence ID" value="NZ_JAENIJ010000015.1"/>
</dbReference>
<feature type="domain" description="SH3" evidence="3">
    <location>
        <begin position="1"/>
        <end position="61"/>
    </location>
</feature>
<keyword evidence="1" id="KW-0728">SH3 domain</keyword>
<keyword evidence="5" id="KW-1185">Reference proteome</keyword>
<gene>
    <name evidence="4" type="ORF">JIN85_10710</name>
</gene>
<protein>
    <recommendedName>
        <fullName evidence="3">SH3 domain-containing protein</fullName>
    </recommendedName>
</protein>
<dbReference type="Gene3D" id="2.30.30.40">
    <property type="entry name" value="SH3 Domains"/>
    <property type="match status" value="1"/>
</dbReference>
<sequence length="113" mass="12720">MASFTANADYEEKDRNPLALEAGDEVTVGPEDRAWPGWIWARDNSGRSGYVPDNMLEPLGEGRFAVTEDFDPTVLTVKRGDTLESVRQIHGWHWCKNDHGDEGWVAGYLLKPM</sequence>
<organism evidence="4 5">
    <name type="scientific">Luteolibacter pohnpeiensis</name>
    <dbReference type="NCBI Taxonomy" id="454153"/>
    <lineage>
        <taxon>Bacteria</taxon>
        <taxon>Pseudomonadati</taxon>
        <taxon>Verrucomicrobiota</taxon>
        <taxon>Verrucomicrobiia</taxon>
        <taxon>Verrucomicrobiales</taxon>
        <taxon>Verrucomicrobiaceae</taxon>
        <taxon>Luteolibacter</taxon>
    </lineage>
</organism>
<dbReference type="Proteomes" id="UP000603141">
    <property type="component" value="Unassembled WGS sequence"/>
</dbReference>
<dbReference type="EMBL" id="JAENIJ010000015">
    <property type="protein sequence ID" value="MBK1882889.1"/>
    <property type="molecule type" value="Genomic_DNA"/>
</dbReference>
<accession>A0A934VWU6</accession>